<dbReference type="InterPro" id="IPR001906">
    <property type="entry name" value="Terpene_synth_N"/>
</dbReference>
<evidence type="ECO:0000313" key="7">
    <source>
        <dbReference type="EMBL" id="AAG01140.2"/>
    </source>
</evidence>
<dbReference type="CDD" id="cd00684">
    <property type="entry name" value="Terpene_cyclase_plant_C1"/>
    <property type="match status" value="1"/>
</dbReference>
<evidence type="ECO:0000256" key="2">
    <source>
        <dbReference type="ARBA" id="ARBA00022723"/>
    </source>
</evidence>
<evidence type="ECO:0000256" key="4">
    <source>
        <dbReference type="ARBA" id="ARBA00023239"/>
    </source>
</evidence>
<accession>Q9FUW5</accession>
<dbReference type="SFLD" id="SFLDG01014">
    <property type="entry name" value="Terpene_Cyclase_Like_1_N-term"/>
    <property type="match status" value="1"/>
</dbReference>
<sequence length="620" mass="71810">MALKMTSAVMQMAIPTKLANFVNNSDTHKQSLKLLRNVSTISTSAAAATPRHRLPVCCSASSSSSSQLPTIERRSGNYKPSRWDVDFMQSLNSDYQEERHRTKASELITQVKNLLEKETSDDPIRQLELIDDLQRLGLSDHFEHEFKEVLNSIYLDNKYYNINIMKETTSSRDLYSTALAFRLLREHGFQVAQEVFDCFKNEEGEFKASLSDDPRGLLQLYEASFLFKEGENTLEIAREFATKLLQEKVNSSDEIDDNLLSSIRYSLEIPTYWSVIRPNVSVWIDAYRKRPDMNPVVLELAILDANIMQAQLQQELKEALGWWRNTWFVEKLPFARDRLVESYFWSTGMVPRRQHKTARQLMAKVIALITVMDDIYDVYGTLEELELFTDAFRRWDVSSIDHLPTYMQLCFLSINNFVVDTAYNILKETGVNVTTYLEKSWVDQAENYLMESKWFYSGHKPSLDEYLENSWISVSGPCVLTHEFFGVTDSLAKDTLDSLYEYHDIVRWSSYLLRLADDLGTSVEEVSRGDVPKSIQCYMNDNNASEEEAREHVKGLIRVMWKKMNAERVSEDSPFCKDFIRCCEDLGRMAQFMYHYGDGHGTQHAKIHQQITDCLFQPFA</sequence>
<organism evidence="7">
    <name type="scientific">Schizonepeta tenuifolia</name>
    <dbReference type="NCBI Taxonomy" id="2849020"/>
    <lineage>
        <taxon>Eukaryota</taxon>
        <taxon>Viridiplantae</taxon>
        <taxon>Streptophyta</taxon>
        <taxon>Embryophyta</taxon>
        <taxon>Tracheophyta</taxon>
        <taxon>Spermatophyta</taxon>
        <taxon>Magnoliopsida</taxon>
        <taxon>eudicotyledons</taxon>
        <taxon>Gunneridae</taxon>
        <taxon>Pentapetalae</taxon>
        <taxon>asterids</taxon>
        <taxon>lamiids</taxon>
        <taxon>Lamiales</taxon>
        <taxon>Lamiaceae</taxon>
        <taxon>Nepetoideae</taxon>
        <taxon>Mentheae</taxon>
        <taxon>Nepetinae</taxon>
        <taxon>Schizonepeta</taxon>
    </lineage>
</organism>
<dbReference type="Pfam" id="PF01397">
    <property type="entry name" value="Terpene_synth"/>
    <property type="match status" value="1"/>
</dbReference>
<keyword evidence="2" id="KW-0479">Metal-binding</keyword>
<dbReference type="BioCyc" id="MetaCyc:MONOMER-18462"/>
<dbReference type="InterPro" id="IPR050148">
    <property type="entry name" value="Terpene_synthase-like"/>
</dbReference>
<name>Q9FUW5_9LAMI</name>
<dbReference type="EMBL" id="AF282875">
    <property type="protein sequence ID" value="AAG01140.2"/>
    <property type="molecule type" value="mRNA"/>
</dbReference>
<dbReference type="SFLD" id="SFLDG01604">
    <property type="entry name" value="Terpene_Cyclase_Like_1_C_Termi"/>
    <property type="match status" value="1"/>
</dbReference>
<keyword evidence="3" id="KW-0460">Magnesium</keyword>
<dbReference type="InterPro" id="IPR005630">
    <property type="entry name" value="Terpene_synthase_metal-bd"/>
</dbReference>
<keyword evidence="4" id="KW-0456">Lyase</keyword>
<dbReference type="SFLD" id="SFLDS00005">
    <property type="entry name" value="Isoprenoid_Synthase_Type_I"/>
    <property type="match status" value="1"/>
</dbReference>
<dbReference type="PANTHER" id="PTHR31225:SF9">
    <property type="entry name" value="TERPENE SYNTHASE 10"/>
    <property type="match status" value="1"/>
</dbReference>
<dbReference type="SUPFAM" id="SSF48239">
    <property type="entry name" value="Terpenoid cyclases/Protein prenyltransferases"/>
    <property type="match status" value="1"/>
</dbReference>
<feature type="domain" description="Terpene synthase N-terminal" evidence="5">
    <location>
        <begin position="83"/>
        <end position="267"/>
    </location>
</feature>
<dbReference type="InterPro" id="IPR044814">
    <property type="entry name" value="Terpene_cyclase_plant_C1"/>
</dbReference>
<evidence type="ECO:0000259" key="6">
    <source>
        <dbReference type="Pfam" id="PF03936"/>
    </source>
</evidence>
<evidence type="ECO:0000259" key="5">
    <source>
        <dbReference type="Pfam" id="PF01397"/>
    </source>
</evidence>
<dbReference type="GO" id="GO:0010333">
    <property type="term" value="F:terpene synthase activity"/>
    <property type="evidence" value="ECO:0007669"/>
    <property type="project" value="InterPro"/>
</dbReference>
<dbReference type="FunFam" id="1.10.600.10:FF:000007">
    <property type="entry name" value="Isoprene synthase, chloroplastic"/>
    <property type="match status" value="1"/>
</dbReference>
<dbReference type="SUPFAM" id="SSF48576">
    <property type="entry name" value="Terpenoid synthases"/>
    <property type="match status" value="1"/>
</dbReference>
<dbReference type="Gene3D" id="1.50.10.130">
    <property type="entry name" value="Terpene synthase, N-terminal domain"/>
    <property type="match status" value="1"/>
</dbReference>
<dbReference type="InterPro" id="IPR036965">
    <property type="entry name" value="Terpene_synth_N_sf"/>
</dbReference>
<dbReference type="PANTHER" id="PTHR31225">
    <property type="entry name" value="OS04G0344100 PROTEIN-RELATED"/>
    <property type="match status" value="1"/>
</dbReference>
<comment type="cofactor">
    <cofactor evidence="1">
        <name>Mg(2+)</name>
        <dbReference type="ChEBI" id="CHEBI:18420"/>
    </cofactor>
</comment>
<reference evidence="7" key="1">
    <citation type="journal article" date="2001" name="Biol. Pharm. Bull.">
        <title>Molecular cloning, functional expression and characterization of d-limonene synthase from Schizonepeta tenuifolia.</title>
        <authorList>
            <person name="Maruyama T."/>
            <person name="Ito M."/>
            <person name="Kiuchi F."/>
            <person name="Honda G."/>
        </authorList>
    </citation>
    <scope>NUCLEOTIDE SEQUENCE</scope>
</reference>
<dbReference type="Gene3D" id="1.10.600.10">
    <property type="entry name" value="Farnesyl Diphosphate Synthase"/>
    <property type="match status" value="1"/>
</dbReference>
<proteinExistence type="evidence at transcript level"/>
<dbReference type="InterPro" id="IPR008949">
    <property type="entry name" value="Isoprenoid_synthase_dom_sf"/>
</dbReference>
<dbReference type="InterPro" id="IPR008930">
    <property type="entry name" value="Terpenoid_cyclase/PrenylTrfase"/>
</dbReference>
<dbReference type="BRENDA" id="4.2.3.20">
    <property type="organism ID" value="5610"/>
</dbReference>
<dbReference type="FunFam" id="1.50.10.130:FF:000001">
    <property type="entry name" value="Isoprene synthase, chloroplastic"/>
    <property type="match status" value="1"/>
</dbReference>
<dbReference type="SMR" id="Q9FUW5"/>
<dbReference type="Pfam" id="PF03936">
    <property type="entry name" value="Terpene_synth_C"/>
    <property type="match status" value="1"/>
</dbReference>
<dbReference type="GO" id="GO:0009507">
    <property type="term" value="C:chloroplast"/>
    <property type="evidence" value="ECO:0007669"/>
    <property type="project" value="UniProtKB-SubCell"/>
</dbReference>
<dbReference type="AlphaFoldDB" id="Q9FUW5"/>
<feature type="domain" description="Terpene synthase metal-binding" evidence="6">
    <location>
        <begin position="328"/>
        <end position="563"/>
    </location>
</feature>
<evidence type="ECO:0000256" key="3">
    <source>
        <dbReference type="ARBA" id="ARBA00022842"/>
    </source>
</evidence>
<dbReference type="GO" id="GO:0016102">
    <property type="term" value="P:diterpenoid biosynthetic process"/>
    <property type="evidence" value="ECO:0007669"/>
    <property type="project" value="InterPro"/>
</dbReference>
<dbReference type="InterPro" id="IPR034741">
    <property type="entry name" value="Terpene_cyclase-like_1_C"/>
</dbReference>
<dbReference type="GO" id="GO:0000287">
    <property type="term" value="F:magnesium ion binding"/>
    <property type="evidence" value="ECO:0007669"/>
    <property type="project" value="InterPro"/>
</dbReference>
<dbReference type="SFLD" id="SFLDG01019">
    <property type="entry name" value="Terpene_Cyclase_Like_1_C_Termi"/>
    <property type="match status" value="1"/>
</dbReference>
<protein>
    <submittedName>
        <fullName evidence="7">(+)-4R-limonene synthase</fullName>
    </submittedName>
</protein>
<evidence type="ECO:0000256" key="1">
    <source>
        <dbReference type="ARBA" id="ARBA00001946"/>
    </source>
</evidence>